<keyword evidence="2" id="KW-0762">Sugar transport</keyword>
<comment type="cofactor">
    <cofactor evidence="6">
        <name>Mg(2+)</name>
        <dbReference type="ChEBI" id="CHEBI:18420"/>
    </cofactor>
    <text evidence="6">Binds 1 Mg(2+) ion per trimer.</text>
</comment>
<dbReference type="RefSeq" id="WP_053026739.1">
    <property type="nucleotide sequence ID" value="NZ_CAJCGD010000009.1"/>
</dbReference>
<keyword evidence="6" id="KW-0479">Metal-binding</keyword>
<evidence type="ECO:0000313" key="10">
    <source>
        <dbReference type="Proteomes" id="UP000053523"/>
    </source>
</evidence>
<evidence type="ECO:0000256" key="6">
    <source>
        <dbReference type="PIRSR" id="PIRSR000699-2"/>
    </source>
</evidence>
<evidence type="ECO:0000256" key="7">
    <source>
        <dbReference type="PROSITE-ProRule" id="PRU00418"/>
    </source>
</evidence>
<evidence type="ECO:0000256" key="5">
    <source>
        <dbReference type="PIRSR" id="PIRSR000699-1"/>
    </source>
</evidence>
<accession>A0A2K0AY32</accession>
<dbReference type="EMBL" id="LORN02000006">
    <property type="protein sequence ID" value="PNN29900.1"/>
    <property type="molecule type" value="Genomic_DNA"/>
</dbReference>
<feature type="binding site" evidence="6">
    <location>
        <position position="80"/>
    </location>
    <ligand>
        <name>Mg(2+)</name>
        <dbReference type="ChEBI" id="CHEBI:18420"/>
        <note>ligand shared between all trimeric partners</note>
    </ligand>
</feature>
<evidence type="ECO:0000256" key="2">
    <source>
        <dbReference type="ARBA" id="ARBA00022597"/>
    </source>
</evidence>
<feature type="active site" description="Tele-phosphohistidine intermediate" evidence="5">
    <location>
        <position position="77"/>
    </location>
</feature>
<keyword evidence="6" id="KW-0460">Magnesium</keyword>
<comment type="caution">
    <text evidence="9">The sequence shown here is derived from an EMBL/GenBank/DDBJ whole genome shotgun (WGS) entry which is preliminary data.</text>
</comment>
<dbReference type="GO" id="GO:0016740">
    <property type="term" value="F:transferase activity"/>
    <property type="evidence" value="ECO:0007669"/>
    <property type="project" value="UniProtKB-KW"/>
</dbReference>
<protein>
    <submittedName>
        <fullName evidence="9">PTS lactose/cellobiose transporter subunit IIA</fullName>
    </submittedName>
</protein>
<dbReference type="InterPro" id="IPR036542">
    <property type="entry name" value="PTS_IIA_lac/cel_sf"/>
</dbReference>
<keyword evidence="8" id="KW-0175">Coiled coil</keyword>
<proteinExistence type="predicted"/>
<keyword evidence="3" id="KW-0808">Transferase</keyword>
<keyword evidence="4" id="KW-0598">Phosphotransferase system</keyword>
<reference evidence="9 10" key="1">
    <citation type="submission" date="2017-12" db="EMBL/GenBank/DDBJ databases">
        <title>FDA dAtabase for Regulatory Grade micrObial Sequences (FDA-ARGOS): Supporting development and validation of Infectious Disease Dx tests.</title>
        <authorList>
            <person name="Hoffmann M."/>
            <person name="Allard M."/>
            <person name="Evans P."/>
            <person name="Brown E."/>
            <person name="Tallon L."/>
            <person name="Sadzewicz L."/>
            <person name="Sengamalay N."/>
            <person name="Ott S."/>
            <person name="Godinez A."/>
            <person name="Nagaraj S."/>
            <person name="Vavikolanu K."/>
            <person name="Aluvathingal J."/>
            <person name="Nadendla S."/>
            <person name="Sichtig H."/>
        </authorList>
    </citation>
    <scope>NUCLEOTIDE SEQUENCE [LARGE SCALE GENOMIC DNA]</scope>
    <source>
        <strain evidence="9 10">FDAARGOS_148</strain>
    </source>
</reference>
<evidence type="ECO:0000256" key="3">
    <source>
        <dbReference type="ARBA" id="ARBA00022679"/>
    </source>
</evidence>
<evidence type="ECO:0000313" key="9">
    <source>
        <dbReference type="EMBL" id="PNN29900.1"/>
    </source>
</evidence>
<dbReference type="PANTHER" id="PTHR34382">
    <property type="entry name" value="PTS SYSTEM N,N'-DIACETYLCHITOBIOSE-SPECIFIC EIIA COMPONENT"/>
    <property type="match status" value="1"/>
</dbReference>
<dbReference type="InterPro" id="IPR003188">
    <property type="entry name" value="PTS_IIA_lac/cel"/>
</dbReference>
<dbReference type="CDD" id="cd00215">
    <property type="entry name" value="PTS_IIA_lac"/>
    <property type="match status" value="1"/>
</dbReference>
<dbReference type="PANTHER" id="PTHR34382:SF7">
    <property type="entry name" value="PTS SYSTEM N,N'-DIACETYLCHITOBIOSE-SPECIFIC EIIA COMPONENT"/>
    <property type="match status" value="1"/>
</dbReference>
<gene>
    <name evidence="9" type="ORF">AL503_000980</name>
</gene>
<dbReference type="AlphaFoldDB" id="A0A2K0AY32"/>
<evidence type="ECO:0000256" key="8">
    <source>
        <dbReference type="SAM" id="Coils"/>
    </source>
</evidence>
<name>A0A2K0AY32_STAHA</name>
<sequence length="105" mass="11983">MENKNEVEIFEIIAHGGNAKSLAYEALNSATEGNFEEAKKFLDESEKEMAEAHKTQTRLIQDEINGEKVDTSLLMIHAQDHLMTALSEKSLIEKMIELYKKLEEK</sequence>
<keyword evidence="1" id="KW-0813">Transport</keyword>
<evidence type="ECO:0000256" key="4">
    <source>
        <dbReference type="ARBA" id="ARBA00022683"/>
    </source>
</evidence>
<dbReference type="Pfam" id="PF02255">
    <property type="entry name" value="PTS_IIA"/>
    <property type="match status" value="1"/>
</dbReference>
<dbReference type="SUPFAM" id="SSF46973">
    <property type="entry name" value="Enzyme IIa from lactose specific PTS, IIa-lac"/>
    <property type="match status" value="1"/>
</dbReference>
<organism evidence="9 10">
    <name type="scientific">Staphylococcus haemolyticus</name>
    <dbReference type="NCBI Taxonomy" id="1283"/>
    <lineage>
        <taxon>Bacteria</taxon>
        <taxon>Bacillati</taxon>
        <taxon>Bacillota</taxon>
        <taxon>Bacilli</taxon>
        <taxon>Bacillales</taxon>
        <taxon>Staphylococcaceae</taxon>
        <taxon>Staphylococcus</taxon>
    </lineage>
</organism>
<feature type="coiled-coil region" evidence="8">
    <location>
        <begin position="35"/>
        <end position="62"/>
    </location>
</feature>
<dbReference type="PROSITE" id="PS51095">
    <property type="entry name" value="PTS_EIIA_TYPE_3"/>
    <property type="match status" value="1"/>
</dbReference>
<feature type="modified residue" description="Phosphohistidine; by HPr" evidence="7">
    <location>
        <position position="77"/>
    </location>
</feature>
<dbReference type="Proteomes" id="UP000053523">
    <property type="component" value="Unassembled WGS sequence"/>
</dbReference>
<dbReference type="PIRSF" id="PIRSF000699">
    <property type="entry name" value="PTS_IILac_III"/>
    <property type="match status" value="1"/>
</dbReference>
<dbReference type="GO" id="GO:0009401">
    <property type="term" value="P:phosphoenolpyruvate-dependent sugar phosphotransferase system"/>
    <property type="evidence" value="ECO:0007669"/>
    <property type="project" value="UniProtKB-KW"/>
</dbReference>
<dbReference type="Gene3D" id="1.20.58.80">
    <property type="entry name" value="Phosphotransferase system, lactose/cellobiose-type IIA subunit"/>
    <property type="match status" value="1"/>
</dbReference>
<dbReference type="GO" id="GO:0046872">
    <property type="term" value="F:metal ion binding"/>
    <property type="evidence" value="ECO:0007669"/>
    <property type="project" value="UniProtKB-KW"/>
</dbReference>
<evidence type="ECO:0000256" key="1">
    <source>
        <dbReference type="ARBA" id="ARBA00022448"/>
    </source>
</evidence>